<name>A0A1N7FDR6_9NOCA</name>
<dbReference type="Proteomes" id="UP000186218">
    <property type="component" value="Unassembled WGS sequence"/>
</dbReference>
<evidence type="ECO:0000313" key="2">
    <source>
        <dbReference type="Proteomes" id="UP000186218"/>
    </source>
</evidence>
<proteinExistence type="predicted"/>
<accession>A0A1N7FDR6</accession>
<dbReference type="EMBL" id="FTNT01000005">
    <property type="protein sequence ID" value="SIR98499.1"/>
    <property type="molecule type" value="Genomic_DNA"/>
</dbReference>
<dbReference type="AlphaFoldDB" id="A0A1N7FDR6"/>
<evidence type="ECO:0000313" key="1">
    <source>
        <dbReference type="EMBL" id="SIR98499.1"/>
    </source>
</evidence>
<keyword evidence="2" id="KW-1185">Reference proteome</keyword>
<sequence length="54" mass="5889">MNLHHHSDTPPPPESVATVRRRVLLARVVDTRPDGITHLLELADLALSSAEVAL</sequence>
<reference evidence="1 2" key="1">
    <citation type="submission" date="2017-01" db="EMBL/GenBank/DDBJ databases">
        <authorList>
            <person name="Mah S.A."/>
            <person name="Swanson W.J."/>
            <person name="Moy G.W."/>
            <person name="Vacquier V.D."/>
        </authorList>
    </citation>
    <scope>NUCLEOTIDE SEQUENCE [LARGE SCALE GENOMIC DNA]</scope>
    <source>
        <strain evidence="1 2">CPCC 203464</strain>
    </source>
</reference>
<protein>
    <submittedName>
        <fullName evidence="1">Uncharacterized protein</fullName>
    </submittedName>
</protein>
<organism evidence="1 2">
    <name type="scientific">Williamsia sterculiae</name>
    <dbReference type="NCBI Taxonomy" id="1344003"/>
    <lineage>
        <taxon>Bacteria</taxon>
        <taxon>Bacillati</taxon>
        <taxon>Actinomycetota</taxon>
        <taxon>Actinomycetes</taxon>
        <taxon>Mycobacteriales</taxon>
        <taxon>Nocardiaceae</taxon>
        <taxon>Williamsia</taxon>
    </lineage>
</organism>
<gene>
    <name evidence="1" type="ORF">SAMN05445060_1972</name>
</gene>
<dbReference type="STRING" id="1344003.SAMN05445060_1972"/>